<keyword evidence="2" id="KW-0560">Oxidoreductase</keyword>
<dbReference type="AlphaFoldDB" id="A0A0T5P6Z0"/>
<evidence type="ECO:0000313" key="4">
    <source>
        <dbReference type="Proteomes" id="UP000325785"/>
    </source>
</evidence>
<dbReference type="STRING" id="540747.SAMN04488031_102149"/>
<dbReference type="SUPFAM" id="SSF47240">
    <property type="entry name" value="Ferritin-like"/>
    <property type="match status" value="1"/>
</dbReference>
<dbReference type="PANTHER" id="PTHR30458:SF0">
    <property type="entry name" value="1,2-PHENYLACETYL-COA EPOXIDASE, SUBUNIT C"/>
    <property type="match status" value="1"/>
</dbReference>
<dbReference type="EMBL" id="LAXI01000011">
    <property type="protein sequence ID" value="KRS16824.1"/>
    <property type="molecule type" value="Genomic_DNA"/>
</dbReference>
<proteinExistence type="predicted"/>
<accession>A0A0T5P6Z0</accession>
<dbReference type="Proteomes" id="UP000051401">
    <property type="component" value="Unassembled WGS sequence"/>
</dbReference>
<dbReference type="Proteomes" id="UP000325785">
    <property type="component" value="Chromosome"/>
</dbReference>
<protein>
    <submittedName>
        <fullName evidence="2">1,2-phenylacetyl-CoA epoxidase, subunit A</fullName>
        <ecNumber evidence="2">1.14.13.149</ecNumber>
    </submittedName>
    <submittedName>
        <fullName evidence="1">Phenylacetic acid catabolic</fullName>
    </submittedName>
</protein>
<dbReference type="GO" id="GO:0010124">
    <property type="term" value="P:phenylacetate catabolic process"/>
    <property type="evidence" value="ECO:0007669"/>
    <property type="project" value="InterPro"/>
</dbReference>
<dbReference type="EC" id="1.14.13.149" evidence="2"/>
<keyword evidence="3" id="KW-1185">Reference proteome</keyword>
<dbReference type="OrthoDB" id="5289846at2"/>
<dbReference type="KEGG" id="rid:RIdsm_00053"/>
<organism evidence="1 3">
    <name type="scientific">Roseovarius indicus</name>
    <dbReference type="NCBI Taxonomy" id="540747"/>
    <lineage>
        <taxon>Bacteria</taxon>
        <taxon>Pseudomonadati</taxon>
        <taxon>Pseudomonadota</taxon>
        <taxon>Alphaproteobacteria</taxon>
        <taxon>Rhodobacterales</taxon>
        <taxon>Roseobacteraceae</taxon>
        <taxon>Roseovarius</taxon>
    </lineage>
</organism>
<dbReference type="PANTHER" id="PTHR30458">
    <property type="entry name" value="PHENYLACETIC ACID DEGRADATION PROTEIN PAA"/>
    <property type="match status" value="1"/>
</dbReference>
<dbReference type="InterPro" id="IPR009078">
    <property type="entry name" value="Ferritin-like_SF"/>
</dbReference>
<evidence type="ECO:0000313" key="3">
    <source>
        <dbReference type="Proteomes" id="UP000051401"/>
    </source>
</evidence>
<dbReference type="EMBL" id="CP031598">
    <property type="protein sequence ID" value="QEW24277.1"/>
    <property type="molecule type" value="Genomic_DNA"/>
</dbReference>
<name>A0A0T5P6Z0_9RHOB</name>
<dbReference type="GO" id="GO:0005829">
    <property type="term" value="C:cytosol"/>
    <property type="evidence" value="ECO:0007669"/>
    <property type="project" value="TreeGrafter"/>
</dbReference>
<dbReference type="InterPro" id="IPR012347">
    <property type="entry name" value="Ferritin-like"/>
</dbReference>
<dbReference type="PATRIC" id="fig|540747.5.peg.1019"/>
<reference evidence="1 3" key="1">
    <citation type="submission" date="2015-04" db="EMBL/GenBank/DDBJ databases">
        <title>The draft genome sequence of Roseovarius indicus B108T.</title>
        <authorList>
            <person name="Li G."/>
            <person name="Lai Q."/>
            <person name="Shao Z."/>
            <person name="Yan P."/>
        </authorList>
    </citation>
    <scope>NUCLEOTIDE SEQUENCE [LARGE SCALE GENOMIC DNA]</scope>
    <source>
        <strain evidence="1 3">B108</strain>
    </source>
</reference>
<sequence>MAEDMPLSDYLAQGGKLTSPANVPPRYRAELLKMMASFVDSSLAGAAGFADLINSGPGIKERIAAARIVLEKTDNADRVLRIMGEFGADTDRYANHHPWTTRLDRDADIGTKRGEHDMRLSVLNYPIEGWADAVVMNLLMGRAVVVQLGEMTHVSYQPLSEAFRAILPVEEHHAELALEGIDRLLETEDKATLQASVDYWWPRVAASFGTTTSQKFDALKAMGLRHTPNVELRARWETETDQILNKHGLTTP</sequence>
<evidence type="ECO:0000313" key="2">
    <source>
        <dbReference type="EMBL" id="QEW24277.1"/>
    </source>
</evidence>
<gene>
    <name evidence="2" type="primary">paaA_1</name>
    <name evidence="2" type="ORF">RIdsm_00053</name>
    <name evidence="1" type="ORF">XM52_16480</name>
</gene>
<dbReference type="RefSeq" id="WP_057817485.1">
    <property type="nucleotide sequence ID" value="NZ_CP031598.1"/>
</dbReference>
<dbReference type="InterPro" id="IPR007814">
    <property type="entry name" value="PaaA_PaaC"/>
</dbReference>
<dbReference type="Gene3D" id="1.20.1260.10">
    <property type="match status" value="1"/>
</dbReference>
<dbReference type="GO" id="GO:0097266">
    <property type="term" value="F:phenylacetyl-CoA 1,2-epoxidase activity"/>
    <property type="evidence" value="ECO:0007669"/>
    <property type="project" value="UniProtKB-EC"/>
</dbReference>
<evidence type="ECO:0000313" key="1">
    <source>
        <dbReference type="EMBL" id="KRS16824.1"/>
    </source>
</evidence>
<dbReference type="Pfam" id="PF05138">
    <property type="entry name" value="PaaA_PaaC"/>
    <property type="match status" value="1"/>
</dbReference>
<dbReference type="InterPro" id="IPR052703">
    <property type="entry name" value="Aromatic_CoA_ox/epox"/>
</dbReference>
<reference evidence="2 4" key="2">
    <citation type="submission" date="2018-08" db="EMBL/GenBank/DDBJ databases">
        <title>Genetic Globetrotter - A new plasmid hitch-hiking vast phylogenetic and geographic distances.</title>
        <authorList>
            <person name="Vollmers J."/>
            <person name="Petersen J."/>
        </authorList>
    </citation>
    <scope>NUCLEOTIDE SEQUENCE [LARGE SCALE GENOMIC DNA]</scope>
    <source>
        <strain evidence="2 4">DSM 26383</strain>
    </source>
</reference>